<organism evidence="1 2">
    <name type="scientific">Candidatus Propionivibrio dominans</name>
    <dbReference type="NCBI Taxonomy" id="2954373"/>
    <lineage>
        <taxon>Bacteria</taxon>
        <taxon>Pseudomonadati</taxon>
        <taxon>Pseudomonadota</taxon>
        <taxon>Betaproteobacteria</taxon>
        <taxon>Rhodocyclales</taxon>
        <taxon>Rhodocyclaceae</taxon>
        <taxon>Propionivibrio</taxon>
    </lineage>
</organism>
<proteinExistence type="predicted"/>
<evidence type="ECO:0000313" key="2">
    <source>
        <dbReference type="Proteomes" id="UP000886602"/>
    </source>
</evidence>
<comment type="caution">
    <text evidence="1">The sequence shown here is derived from an EMBL/GenBank/DDBJ whole genome shotgun (WGS) entry which is preliminary data.</text>
</comment>
<dbReference type="EMBL" id="JADJNC010000004">
    <property type="protein sequence ID" value="MBK7422169.1"/>
    <property type="molecule type" value="Genomic_DNA"/>
</dbReference>
<reference evidence="1" key="1">
    <citation type="submission" date="2020-10" db="EMBL/GenBank/DDBJ databases">
        <title>Connecting structure to function with the recovery of over 1000 high-quality activated sludge metagenome-assembled genomes encoding full-length rRNA genes using long-read sequencing.</title>
        <authorList>
            <person name="Singleton C.M."/>
            <person name="Petriglieri F."/>
            <person name="Kristensen J.M."/>
            <person name="Kirkegaard R.H."/>
            <person name="Michaelsen T.Y."/>
            <person name="Andersen M.H."/>
            <person name="Karst S.M."/>
            <person name="Dueholm M.S."/>
            <person name="Nielsen P.H."/>
            <person name="Albertsen M."/>
        </authorList>
    </citation>
    <scope>NUCLEOTIDE SEQUENCE</scope>
    <source>
        <strain evidence="1">EsbW_18-Q3-R4-48_MAXAC.044</strain>
    </source>
</reference>
<dbReference type="AlphaFoldDB" id="A0A9D7F4Z6"/>
<dbReference type="Proteomes" id="UP000886602">
    <property type="component" value="Unassembled WGS sequence"/>
</dbReference>
<evidence type="ECO:0000313" key="1">
    <source>
        <dbReference type="EMBL" id="MBK7422169.1"/>
    </source>
</evidence>
<sequence>MKVVELSVSRTFWEHSGLHAGIDRWVWNLHRELPIPAPNPLPMGEGRCKSRLRDEYLEEN</sequence>
<gene>
    <name evidence="1" type="ORF">IPJ48_03170</name>
</gene>
<accession>A0A9D7F4Z6</accession>
<protein>
    <submittedName>
        <fullName evidence="1">Uncharacterized protein</fullName>
    </submittedName>
</protein>
<name>A0A9D7F4Z6_9RHOO</name>